<dbReference type="Gene3D" id="1.20.5.170">
    <property type="match status" value="1"/>
</dbReference>
<dbReference type="OrthoDB" id="1927218at2759"/>
<dbReference type="InterPro" id="IPR004827">
    <property type="entry name" value="bZIP"/>
</dbReference>
<keyword evidence="4" id="KW-0238">DNA-binding</keyword>
<dbReference type="GO" id="GO:0005634">
    <property type="term" value="C:nucleus"/>
    <property type="evidence" value="ECO:0000318"/>
    <property type="project" value="GO_Central"/>
</dbReference>
<evidence type="ECO:0000259" key="10">
    <source>
        <dbReference type="PROSITE" id="PS50217"/>
    </source>
</evidence>
<evidence type="ECO:0000256" key="2">
    <source>
        <dbReference type="ARBA" id="ARBA00022682"/>
    </source>
</evidence>
<dbReference type="OMA" id="MQPAGYS"/>
<accession>A0A059BCB6</accession>
<evidence type="ECO:0000256" key="5">
    <source>
        <dbReference type="ARBA" id="ARBA00023163"/>
    </source>
</evidence>
<comment type="similarity">
    <text evidence="7">Belongs to the bZIP family. ABI5 subfamily.</text>
</comment>
<feature type="domain" description="BZIP" evidence="10">
    <location>
        <begin position="345"/>
        <end position="396"/>
    </location>
</feature>
<name>A0A059BCB6_EUCGR</name>
<dbReference type="EMBL" id="KK198759">
    <property type="protein sequence ID" value="KCW63772.1"/>
    <property type="molecule type" value="Genomic_DNA"/>
</dbReference>
<gene>
    <name evidence="11" type="ORF">EUGRSUZ_G01436</name>
</gene>
<dbReference type="PROSITE" id="PS00036">
    <property type="entry name" value="BZIP_BASIC"/>
    <property type="match status" value="1"/>
</dbReference>
<dbReference type="PROSITE" id="PS50217">
    <property type="entry name" value="BZIP"/>
    <property type="match status" value="1"/>
</dbReference>
<reference evidence="11" key="1">
    <citation type="submission" date="2013-07" db="EMBL/GenBank/DDBJ databases">
        <title>The genome of Eucalyptus grandis.</title>
        <authorList>
            <person name="Schmutz J."/>
            <person name="Hayes R."/>
            <person name="Myburg A."/>
            <person name="Tuskan G."/>
            <person name="Grattapaglia D."/>
            <person name="Rokhsar D.S."/>
        </authorList>
    </citation>
    <scope>NUCLEOTIDE SEQUENCE</scope>
    <source>
        <tissue evidence="11">Leaf extractions</tissue>
    </source>
</reference>
<evidence type="ECO:0000256" key="3">
    <source>
        <dbReference type="ARBA" id="ARBA00023015"/>
    </source>
</evidence>
<dbReference type="FunFam" id="1.20.5.170:FF:000048">
    <property type="entry name" value="ABSCISIC ACID-INSENSITIVE 5-like protein 5"/>
    <property type="match status" value="1"/>
</dbReference>
<dbReference type="Gramene" id="KCW63772">
    <property type="protein sequence ID" value="KCW63772"/>
    <property type="gene ID" value="EUGRSUZ_G01436"/>
</dbReference>
<dbReference type="InterPro" id="IPR046347">
    <property type="entry name" value="bZIP_sf"/>
</dbReference>
<dbReference type="EMBL" id="KK198759">
    <property type="protein sequence ID" value="KCW63773.1"/>
    <property type="molecule type" value="Genomic_DNA"/>
</dbReference>
<dbReference type="GO" id="GO:0009738">
    <property type="term" value="P:abscisic acid-activated signaling pathway"/>
    <property type="evidence" value="ECO:0007669"/>
    <property type="project" value="UniProtKB-KW"/>
</dbReference>
<keyword evidence="3" id="KW-0805">Transcription regulation</keyword>
<keyword evidence="2" id="KW-0938">Abscisic acid signaling pathway</keyword>
<evidence type="ECO:0000256" key="4">
    <source>
        <dbReference type="ARBA" id="ARBA00023125"/>
    </source>
</evidence>
<evidence type="ECO:0000256" key="1">
    <source>
        <dbReference type="ARBA" id="ARBA00004123"/>
    </source>
</evidence>
<dbReference type="AlphaFoldDB" id="A0A059BCB6"/>
<evidence type="ECO:0000313" key="11">
    <source>
        <dbReference type="EMBL" id="KCW63773.1"/>
    </source>
</evidence>
<dbReference type="PANTHER" id="PTHR22952:SF463">
    <property type="entry name" value="ABSCISIC ACID-INSENSITIVE 5-LIKE PROTEIN 7"/>
    <property type="match status" value="1"/>
</dbReference>
<keyword evidence="5" id="KW-0804">Transcription</keyword>
<feature type="coiled-coil region" evidence="8">
    <location>
        <begin position="366"/>
        <end position="400"/>
    </location>
</feature>
<dbReference type="Gramene" id="KCW63773">
    <property type="protein sequence ID" value="KCW63773"/>
    <property type="gene ID" value="EUGRSUZ_G01436"/>
</dbReference>
<evidence type="ECO:0000256" key="8">
    <source>
        <dbReference type="SAM" id="Coils"/>
    </source>
</evidence>
<protein>
    <recommendedName>
        <fullName evidence="10">BZIP domain-containing protein</fullName>
    </recommendedName>
</protein>
<dbReference type="GO" id="GO:0003677">
    <property type="term" value="F:DNA binding"/>
    <property type="evidence" value="ECO:0007669"/>
    <property type="project" value="UniProtKB-KW"/>
</dbReference>
<dbReference type="SUPFAM" id="SSF57959">
    <property type="entry name" value="Leucine zipper domain"/>
    <property type="match status" value="1"/>
</dbReference>
<dbReference type="GO" id="GO:0045893">
    <property type="term" value="P:positive regulation of DNA-templated transcription"/>
    <property type="evidence" value="ECO:0007669"/>
    <property type="project" value="InterPro"/>
</dbReference>
<dbReference type="InterPro" id="IPR043452">
    <property type="entry name" value="BZIP46-like"/>
</dbReference>
<sequence length="425" mass="46375">MASQFNFKGITDASQAEGVAGKSHGNHSLTRQPSIYALTFDEFQNTWGGLGKDFGSMNMDELLKNIWTAEETQAMTSTTGTGDGSVPGGNIQRQGSLTLPRTLSQKTVDEVWKDLLKESTVAKDGNRGGGFNMPQKQPTLGEMTLEEFLLRAGVVREDAQEVGRPNNSGFVSDFSLMSTSTGLGLNFQHPSQNNGFVMNQISENSKSIPGQHPNLAFNVGSIRSNQQQLQQQHDLPLLPKPATMPFASSVSIANNSQMPGLGLRGVIGMTDASIKSSLAQGGGLQTGVGMTGLDTRGVALQTVSPANHISPDVISRNTMDSSSLSPVPYPFGRGRKSGGALEKVVERRQRRMIKNRESAARSRARKQAYTLELEAEIQKLKELNQELQRKQDELMEMQKSQIVEKVNRQWGGKRICLRRTLTGPW</sequence>
<keyword evidence="8" id="KW-0175">Coiled coil</keyword>
<dbReference type="CDD" id="cd14707">
    <property type="entry name" value="bZIP_plant_BZIP46"/>
    <property type="match status" value="1"/>
</dbReference>
<comment type="subcellular location">
    <subcellularLocation>
        <location evidence="1">Nucleus</location>
    </subcellularLocation>
</comment>
<evidence type="ECO:0000256" key="6">
    <source>
        <dbReference type="ARBA" id="ARBA00023242"/>
    </source>
</evidence>
<dbReference type="PANTHER" id="PTHR22952">
    <property type="entry name" value="CAMP-RESPONSE ELEMENT BINDING PROTEIN-RELATED"/>
    <property type="match status" value="1"/>
</dbReference>
<dbReference type="GO" id="GO:0003700">
    <property type="term" value="F:DNA-binding transcription factor activity"/>
    <property type="evidence" value="ECO:0007669"/>
    <property type="project" value="InterPro"/>
</dbReference>
<dbReference type="eggNOG" id="ENOG502QPP6">
    <property type="taxonomic scope" value="Eukaryota"/>
</dbReference>
<feature type="region of interest" description="Disordered" evidence="9">
    <location>
        <begin position="317"/>
        <end position="338"/>
    </location>
</feature>
<keyword evidence="6" id="KW-0539">Nucleus</keyword>
<dbReference type="KEGG" id="egr:104453197"/>
<dbReference type="Pfam" id="PF00170">
    <property type="entry name" value="bZIP_1"/>
    <property type="match status" value="1"/>
</dbReference>
<organism evidence="11">
    <name type="scientific">Eucalyptus grandis</name>
    <name type="common">Flooded gum</name>
    <dbReference type="NCBI Taxonomy" id="71139"/>
    <lineage>
        <taxon>Eukaryota</taxon>
        <taxon>Viridiplantae</taxon>
        <taxon>Streptophyta</taxon>
        <taxon>Embryophyta</taxon>
        <taxon>Tracheophyta</taxon>
        <taxon>Spermatophyta</taxon>
        <taxon>Magnoliopsida</taxon>
        <taxon>eudicotyledons</taxon>
        <taxon>Gunneridae</taxon>
        <taxon>Pentapetalae</taxon>
        <taxon>rosids</taxon>
        <taxon>malvids</taxon>
        <taxon>Myrtales</taxon>
        <taxon>Myrtaceae</taxon>
        <taxon>Myrtoideae</taxon>
        <taxon>Eucalypteae</taxon>
        <taxon>Eucalyptus</taxon>
    </lineage>
</organism>
<evidence type="ECO:0000256" key="7">
    <source>
        <dbReference type="ARBA" id="ARBA00061369"/>
    </source>
</evidence>
<proteinExistence type="inferred from homology"/>
<dbReference type="FunCoup" id="A0A059BCB6">
    <property type="interactions" value="172"/>
</dbReference>
<dbReference type="SMART" id="SM00338">
    <property type="entry name" value="BRLZ"/>
    <property type="match status" value="1"/>
</dbReference>
<evidence type="ECO:0000256" key="9">
    <source>
        <dbReference type="SAM" id="MobiDB-lite"/>
    </source>
</evidence>
<dbReference type="STRING" id="71139.A0A059BCB6"/>